<name>A0A804J713_MUSAM</name>
<feature type="domain" description="KIB1-4 beta-propeller" evidence="1">
    <location>
        <begin position="97"/>
        <end position="368"/>
    </location>
</feature>
<dbReference type="Pfam" id="PF12937">
    <property type="entry name" value="F-box-like"/>
    <property type="match status" value="1"/>
</dbReference>
<dbReference type="Gramene" id="Ma05_t21590.1">
    <property type="protein sequence ID" value="Ma05_p21590.1"/>
    <property type="gene ID" value="Ma05_g21590"/>
</dbReference>
<gene>
    <name evidence="3" type="ORF">GSMUA_273560.1</name>
</gene>
<dbReference type="InterPro" id="IPR005174">
    <property type="entry name" value="KIB1-4_b-propeller"/>
</dbReference>
<dbReference type="PANTHER" id="PTHR44259">
    <property type="entry name" value="OS07G0183000 PROTEIN-RELATED"/>
    <property type="match status" value="1"/>
</dbReference>
<dbReference type="OrthoDB" id="587715at2759"/>
<reference evidence="4" key="2">
    <citation type="submission" date="2021-05" db="UniProtKB">
        <authorList>
            <consortium name="EnsemblPlants"/>
        </authorList>
    </citation>
    <scope>IDENTIFICATION</scope>
    <source>
        <strain evidence="4">subsp. malaccensis</strain>
    </source>
</reference>
<dbReference type="OMA" id="HETISTW"/>
<reference evidence="3" key="1">
    <citation type="submission" date="2021-03" db="EMBL/GenBank/DDBJ databases">
        <authorList>
            <consortium name="Genoscope - CEA"/>
            <person name="William W."/>
        </authorList>
    </citation>
    <scope>NUCLEOTIDE SEQUENCE</scope>
    <source>
        <strain evidence="3">Doubled-haploid Pahang</strain>
    </source>
</reference>
<proteinExistence type="predicted"/>
<dbReference type="EnsemblPlants" id="Ma05_t21590.1">
    <property type="protein sequence ID" value="Ma05_p21590.1"/>
    <property type="gene ID" value="Ma05_g21590"/>
</dbReference>
<dbReference type="AlphaFoldDB" id="A0A804J713"/>
<evidence type="ECO:0000313" key="3">
    <source>
        <dbReference type="EMBL" id="CAG1839179.1"/>
    </source>
</evidence>
<dbReference type="InterPro" id="IPR001810">
    <property type="entry name" value="F-box_dom"/>
</dbReference>
<keyword evidence="5" id="KW-1185">Reference proteome</keyword>
<evidence type="ECO:0000313" key="5">
    <source>
        <dbReference type="Proteomes" id="UP000012960"/>
    </source>
</evidence>
<evidence type="ECO:0000259" key="1">
    <source>
        <dbReference type="Pfam" id="PF03478"/>
    </source>
</evidence>
<dbReference type="Pfam" id="PF03478">
    <property type="entry name" value="Beta-prop_KIB1-4"/>
    <property type="match status" value="1"/>
</dbReference>
<dbReference type="Gene3D" id="1.20.1280.50">
    <property type="match status" value="1"/>
</dbReference>
<dbReference type="InterPro" id="IPR036047">
    <property type="entry name" value="F-box-like_dom_sf"/>
</dbReference>
<dbReference type="PANTHER" id="PTHR44259:SF113">
    <property type="entry name" value="OS06G0659700 PROTEIN"/>
    <property type="match status" value="1"/>
</dbReference>
<dbReference type="SUPFAM" id="SSF81383">
    <property type="entry name" value="F-box domain"/>
    <property type="match status" value="1"/>
</dbReference>
<dbReference type="KEGG" id="mus:103985965"/>
<dbReference type="InterPro" id="IPR050942">
    <property type="entry name" value="F-box_BR-signaling"/>
</dbReference>
<evidence type="ECO:0000313" key="4">
    <source>
        <dbReference type="EnsemblPlants" id="Ma05_p21590.1"/>
    </source>
</evidence>
<sequence length="402" mass="45089">MRKSSDSGLATCCCSTDPRLCSALRPPWCNLPVDIVMEIAERLLPNAADLVRFASVCRSWWLLVKEETSLARQLPWLMLAEEEIDAPSSGSNICRRFYSHSKNEIYELPVPKSHGRFCCGSYASWIATVGMDLRMQLVNIFTGGSVELPSLYTFGASLHQSGDWSPESRRSLFVSKVCMSSSPSAGRDCHVVAFYGVGRMLGYARVGDDRWTTVNCDWWHYLDASFYKGQFYLVNRKRDVVVLDVSQQQVHLIATKPKQRMVNYRWQIYLVESSGDLLYVVRVVKYSRKPTYDTKSFTVYKLNVSDGELQQMSSLGGRSLFLGLNSSISVEASKLVGCQKDSIYFTDDLGDFKTYCTPGGGHDMGIYSMVDGSITPHYGGVSLSRVSPPLWVPIHPLFSPNI</sequence>
<feature type="domain" description="F-box" evidence="2">
    <location>
        <begin position="28"/>
        <end position="72"/>
    </location>
</feature>
<dbReference type="CDD" id="cd09917">
    <property type="entry name" value="F-box_SF"/>
    <property type="match status" value="1"/>
</dbReference>
<accession>A0A804J713</accession>
<dbReference type="InParanoid" id="A0A804J713"/>
<dbReference type="EMBL" id="HG996470">
    <property type="protein sequence ID" value="CAG1839179.1"/>
    <property type="molecule type" value="Genomic_DNA"/>
</dbReference>
<organism evidence="4 5">
    <name type="scientific">Musa acuminata subsp. malaccensis</name>
    <name type="common">Wild banana</name>
    <name type="synonym">Musa malaccensis</name>
    <dbReference type="NCBI Taxonomy" id="214687"/>
    <lineage>
        <taxon>Eukaryota</taxon>
        <taxon>Viridiplantae</taxon>
        <taxon>Streptophyta</taxon>
        <taxon>Embryophyta</taxon>
        <taxon>Tracheophyta</taxon>
        <taxon>Spermatophyta</taxon>
        <taxon>Magnoliopsida</taxon>
        <taxon>Liliopsida</taxon>
        <taxon>Zingiberales</taxon>
        <taxon>Musaceae</taxon>
        <taxon>Musa</taxon>
    </lineage>
</organism>
<protein>
    <submittedName>
        <fullName evidence="3">(wild Malaysian banana) hypothetical protein</fullName>
    </submittedName>
</protein>
<evidence type="ECO:0000259" key="2">
    <source>
        <dbReference type="Pfam" id="PF12937"/>
    </source>
</evidence>
<dbReference type="Proteomes" id="UP000012960">
    <property type="component" value="Unplaced"/>
</dbReference>